<evidence type="ECO:0000313" key="1">
    <source>
        <dbReference type="EMBL" id="KAF2475819.1"/>
    </source>
</evidence>
<protein>
    <submittedName>
        <fullName evidence="1">Uncharacterized protein</fullName>
    </submittedName>
</protein>
<name>A0ACB6R915_9PLEO</name>
<proteinExistence type="predicted"/>
<sequence length="105" mass="11787">MSMRLASENSACIVDIYERDEMFPGCRVPSKSLIWPTRGNRALRALVTYTPFSHCCLATPHAALHMLFRYIGCSLMAEEGSYGKRVDKVVRSKQMNSAVHGYDIA</sequence>
<reference evidence="1" key="1">
    <citation type="journal article" date="2020" name="Stud. Mycol.">
        <title>101 Dothideomycetes genomes: a test case for predicting lifestyles and emergence of pathogens.</title>
        <authorList>
            <person name="Haridas S."/>
            <person name="Albert R."/>
            <person name="Binder M."/>
            <person name="Bloem J."/>
            <person name="Labutti K."/>
            <person name="Salamov A."/>
            <person name="Andreopoulos B."/>
            <person name="Baker S."/>
            <person name="Barry K."/>
            <person name="Bills G."/>
            <person name="Bluhm B."/>
            <person name="Cannon C."/>
            <person name="Castanera R."/>
            <person name="Culley D."/>
            <person name="Daum C."/>
            <person name="Ezra D."/>
            <person name="Gonzalez J."/>
            <person name="Henrissat B."/>
            <person name="Kuo A."/>
            <person name="Liang C."/>
            <person name="Lipzen A."/>
            <person name="Lutzoni F."/>
            <person name="Magnuson J."/>
            <person name="Mondo S."/>
            <person name="Nolan M."/>
            <person name="Ohm R."/>
            <person name="Pangilinan J."/>
            <person name="Park H.-J."/>
            <person name="Ramirez L."/>
            <person name="Alfaro M."/>
            <person name="Sun H."/>
            <person name="Tritt A."/>
            <person name="Yoshinaga Y."/>
            <person name="Zwiers L.-H."/>
            <person name="Turgeon B."/>
            <person name="Goodwin S."/>
            <person name="Spatafora J."/>
            <person name="Crous P."/>
            <person name="Grigoriev I."/>
        </authorList>
    </citation>
    <scope>NUCLEOTIDE SEQUENCE</scope>
    <source>
        <strain evidence="1">ATCC 200398</strain>
    </source>
</reference>
<gene>
    <name evidence="1" type="ORF">BDR25DRAFT_350100</name>
</gene>
<comment type="caution">
    <text evidence="1">The sequence shown here is derived from an EMBL/GenBank/DDBJ whole genome shotgun (WGS) entry which is preliminary data.</text>
</comment>
<evidence type="ECO:0000313" key="2">
    <source>
        <dbReference type="Proteomes" id="UP000799755"/>
    </source>
</evidence>
<organism evidence="1 2">
    <name type="scientific">Lindgomyces ingoldianus</name>
    <dbReference type="NCBI Taxonomy" id="673940"/>
    <lineage>
        <taxon>Eukaryota</taxon>
        <taxon>Fungi</taxon>
        <taxon>Dikarya</taxon>
        <taxon>Ascomycota</taxon>
        <taxon>Pezizomycotina</taxon>
        <taxon>Dothideomycetes</taxon>
        <taxon>Pleosporomycetidae</taxon>
        <taxon>Pleosporales</taxon>
        <taxon>Lindgomycetaceae</taxon>
        <taxon>Lindgomyces</taxon>
    </lineage>
</organism>
<dbReference type="Proteomes" id="UP000799755">
    <property type="component" value="Unassembled WGS sequence"/>
</dbReference>
<keyword evidence="2" id="KW-1185">Reference proteome</keyword>
<accession>A0ACB6R915</accession>
<dbReference type="EMBL" id="MU003495">
    <property type="protein sequence ID" value="KAF2475819.1"/>
    <property type="molecule type" value="Genomic_DNA"/>
</dbReference>